<evidence type="ECO:0000313" key="2">
    <source>
        <dbReference type="Proteomes" id="UP000053593"/>
    </source>
</evidence>
<dbReference type="Proteomes" id="UP000053593">
    <property type="component" value="Unassembled WGS sequence"/>
</dbReference>
<accession>A0A0D0C051</accession>
<gene>
    <name evidence="1" type="ORF">GYMLUDRAFT_78390</name>
</gene>
<dbReference type="HOGENOM" id="CLU_1695664_0_0_1"/>
<name>A0A0D0C051_9AGAR</name>
<proteinExistence type="predicted"/>
<dbReference type="AlphaFoldDB" id="A0A0D0C051"/>
<keyword evidence="2" id="KW-1185">Reference proteome</keyword>
<evidence type="ECO:0000313" key="1">
    <source>
        <dbReference type="EMBL" id="KIK50947.1"/>
    </source>
</evidence>
<dbReference type="EMBL" id="KN834878">
    <property type="protein sequence ID" value="KIK50947.1"/>
    <property type="molecule type" value="Genomic_DNA"/>
</dbReference>
<protein>
    <submittedName>
        <fullName evidence="1">Uncharacterized protein</fullName>
    </submittedName>
</protein>
<organism evidence="1 2">
    <name type="scientific">Collybiopsis luxurians FD-317 M1</name>
    <dbReference type="NCBI Taxonomy" id="944289"/>
    <lineage>
        <taxon>Eukaryota</taxon>
        <taxon>Fungi</taxon>
        <taxon>Dikarya</taxon>
        <taxon>Basidiomycota</taxon>
        <taxon>Agaricomycotina</taxon>
        <taxon>Agaricomycetes</taxon>
        <taxon>Agaricomycetidae</taxon>
        <taxon>Agaricales</taxon>
        <taxon>Marasmiineae</taxon>
        <taxon>Omphalotaceae</taxon>
        <taxon>Collybiopsis</taxon>
        <taxon>Collybiopsis luxurians</taxon>
    </lineage>
</organism>
<sequence length="155" mass="17606">MQSECRDLLDYDNLGNSGICHSLKSTLGKLSLAESEDPSQLFAVPQMFHVPLILLSSRFQTLETHFQSQRTSMLARLLHLLPKPDRHRQLVRKAPNSQPLRLKNAPTLLIIIACLSSLPLLFPSTTLSLHDSVERWLLPLKAWISRMRNLHGLHS</sequence>
<reference evidence="1 2" key="1">
    <citation type="submission" date="2014-04" db="EMBL/GenBank/DDBJ databases">
        <title>Evolutionary Origins and Diversification of the Mycorrhizal Mutualists.</title>
        <authorList>
            <consortium name="DOE Joint Genome Institute"/>
            <consortium name="Mycorrhizal Genomics Consortium"/>
            <person name="Kohler A."/>
            <person name="Kuo A."/>
            <person name="Nagy L.G."/>
            <person name="Floudas D."/>
            <person name="Copeland A."/>
            <person name="Barry K.W."/>
            <person name="Cichocki N."/>
            <person name="Veneault-Fourrey C."/>
            <person name="LaButti K."/>
            <person name="Lindquist E.A."/>
            <person name="Lipzen A."/>
            <person name="Lundell T."/>
            <person name="Morin E."/>
            <person name="Murat C."/>
            <person name="Riley R."/>
            <person name="Ohm R."/>
            <person name="Sun H."/>
            <person name="Tunlid A."/>
            <person name="Henrissat B."/>
            <person name="Grigoriev I.V."/>
            <person name="Hibbett D.S."/>
            <person name="Martin F."/>
        </authorList>
    </citation>
    <scope>NUCLEOTIDE SEQUENCE [LARGE SCALE GENOMIC DNA]</scope>
    <source>
        <strain evidence="1 2">FD-317 M1</strain>
    </source>
</reference>